<evidence type="ECO:0000313" key="1">
    <source>
        <dbReference type="EMBL" id="CAG8846555.1"/>
    </source>
</evidence>
<evidence type="ECO:0000313" key="2">
    <source>
        <dbReference type="Proteomes" id="UP000789920"/>
    </source>
</evidence>
<reference evidence="1" key="1">
    <citation type="submission" date="2021-06" db="EMBL/GenBank/DDBJ databases">
        <authorList>
            <person name="Kallberg Y."/>
            <person name="Tangrot J."/>
            <person name="Rosling A."/>
        </authorList>
    </citation>
    <scope>NUCLEOTIDE SEQUENCE</scope>
    <source>
        <strain evidence="1">MA461A</strain>
    </source>
</reference>
<sequence>MVDLTPDFRKLVNEISNSSTENGIKKRLDVLPPVKKNVREVQDEFLKEAYRI</sequence>
<comment type="caution">
    <text evidence="1">The sequence shown here is derived from an EMBL/GenBank/DDBJ whole genome shotgun (WGS) entry which is preliminary data.</text>
</comment>
<gene>
    <name evidence="1" type="ORF">RPERSI_LOCUS34200</name>
</gene>
<dbReference type="Proteomes" id="UP000789920">
    <property type="component" value="Unassembled WGS sequence"/>
</dbReference>
<name>A0ACA9SQU7_9GLOM</name>
<keyword evidence="2" id="KW-1185">Reference proteome</keyword>
<protein>
    <submittedName>
        <fullName evidence="1">12334_t:CDS:1</fullName>
    </submittedName>
</protein>
<proteinExistence type="predicted"/>
<dbReference type="EMBL" id="CAJVQC010151847">
    <property type="protein sequence ID" value="CAG8846555.1"/>
    <property type="molecule type" value="Genomic_DNA"/>
</dbReference>
<feature type="non-terminal residue" evidence="1">
    <location>
        <position position="52"/>
    </location>
</feature>
<accession>A0ACA9SQU7</accession>
<organism evidence="1 2">
    <name type="scientific">Racocetra persica</name>
    <dbReference type="NCBI Taxonomy" id="160502"/>
    <lineage>
        <taxon>Eukaryota</taxon>
        <taxon>Fungi</taxon>
        <taxon>Fungi incertae sedis</taxon>
        <taxon>Mucoromycota</taxon>
        <taxon>Glomeromycotina</taxon>
        <taxon>Glomeromycetes</taxon>
        <taxon>Diversisporales</taxon>
        <taxon>Gigasporaceae</taxon>
        <taxon>Racocetra</taxon>
    </lineage>
</organism>